<evidence type="ECO:0000313" key="12">
    <source>
        <dbReference type="Proteomes" id="UP000075714"/>
    </source>
</evidence>
<feature type="transmembrane region" description="Helical" evidence="8">
    <location>
        <begin position="228"/>
        <end position="245"/>
    </location>
</feature>
<gene>
    <name evidence="11" type="ORF">GPECTOR_37g146</name>
</gene>
<dbReference type="Gene3D" id="1.20.120.1770">
    <property type="match status" value="1"/>
</dbReference>
<dbReference type="Proteomes" id="UP000075714">
    <property type="component" value="Unassembled WGS sequence"/>
</dbReference>
<evidence type="ECO:0000256" key="7">
    <source>
        <dbReference type="ARBA" id="ARBA00023136"/>
    </source>
</evidence>
<dbReference type="PANTHER" id="PTHR23130:SF171">
    <property type="entry name" value="OS01G0895300 PROTEIN"/>
    <property type="match status" value="1"/>
</dbReference>
<feature type="transmembrane region" description="Helical" evidence="8">
    <location>
        <begin position="266"/>
        <end position="285"/>
    </location>
</feature>
<dbReference type="EMBL" id="LSYV01000038">
    <property type="protein sequence ID" value="KXZ47141.1"/>
    <property type="molecule type" value="Genomic_DNA"/>
</dbReference>
<dbReference type="SUPFAM" id="SSF49344">
    <property type="entry name" value="CBD9-like"/>
    <property type="match status" value="1"/>
</dbReference>
<evidence type="ECO:0000256" key="1">
    <source>
        <dbReference type="ARBA" id="ARBA00004370"/>
    </source>
</evidence>
<keyword evidence="7 8" id="KW-0472">Membrane</keyword>
<dbReference type="CDD" id="cd09631">
    <property type="entry name" value="DOMON_DOH"/>
    <property type="match status" value="1"/>
</dbReference>
<protein>
    <recommendedName>
        <fullName evidence="13">Cytochrome b561 domain-containing protein</fullName>
    </recommendedName>
</protein>
<dbReference type="PROSITE" id="PS50836">
    <property type="entry name" value="DOMON"/>
    <property type="match status" value="1"/>
</dbReference>
<dbReference type="InterPro" id="IPR045266">
    <property type="entry name" value="DOH_DOMON"/>
</dbReference>
<dbReference type="Pfam" id="PF03351">
    <property type="entry name" value="DOMON"/>
    <property type="match status" value="1"/>
</dbReference>
<feature type="domain" description="Cytochrome b561" evidence="10">
    <location>
        <begin position="113"/>
        <end position="319"/>
    </location>
</feature>
<feature type="transmembrane region" description="Helical" evidence="8">
    <location>
        <begin position="150"/>
        <end position="168"/>
    </location>
</feature>
<keyword evidence="5" id="KW-0249">Electron transport</keyword>
<evidence type="ECO:0000256" key="8">
    <source>
        <dbReference type="SAM" id="Phobius"/>
    </source>
</evidence>
<evidence type="ECO:0000256" key="5">
    <source>
        <dbReference type="ARBA" id="ARBA00022982"/>
    </source>
</evidence>
<feature type="domain" description="DOMON" evidence="9">
    <location>
        <begin position="1"/>
        <end position="103"/>
    </location>
</feature>
<comment type="subcellular location">
    <subcellularLocation>
        <location evidence="1">Membrane</location>
    </subcellularLocation>
</comment>
<dbReference type="STRING" id="33097.A0A150GBB2"/>
<keyword evidence="4" id="KW-0732">Signal</keyword>
<dbReference type="InterPro" id="IPR006593">
    <property type="entry name" value="Cyt_b561/ferric_Rdtase_TM"/>
</dbReference>
<dbReference type="AlphaFoldDB" id="A0A150GBB2"/>
<dbReference type="OrthoDB" id="10003276at2759"/>
<dbReference type="PROSITE" id="PS50939">
    <property type="entry name" value="CYTOCHROME_B561"/>
    <property type="match status" value="1"/>
</dbReference>
<keyword evidence="12" id="KW-1185">Reference proteome</keyword>
<evidence type="ECO:0000259" key="10">
    <source>
        <dbReference type="PROSITE" id="PS50939"/>
    </source>
</evidence>
<feature type="transmembrane region" description="Helical" evidence="8">
    <location>
        <begin position="188"/>
        <end position="208"/>
    </location>
</feature>
<accession>A0A150GBB2</accession>
<evidence type="ECO:0000313" key="11">
    <source>
        <dbReference type="EMBL" id="KXZ47141.1"/>
    </source>
</evidence>
<reference evidence="12" key="1">
    <citation type="journal article" date="2016" name="Nat. Commun.">
        <title>The Gonium pectorale genome demonstrates co-option of cell cycle regulation during the evolution of multicellularity.</title>
        <authorList>
            <person name="Hanschen E.R."/>
            <person name="Marriage T.N."/>
            <person name="Ferris P.J."/>
            <person name="Hamaji T."/>
            <person name="Toyoda A."/>
            <person name="Fujiyama A."/>
            <person name="Neme R."/>
            <person name="Noguchi H."/>
            <person name="Minakuchi Y."/>
            <person name="Suzuki M."/>
            <person name="Kawai-Toyooka H."/>
            <person name="Smith D.R."/>
            <person name="Sparks H."/>
            <person name="Anderson J."/>
            <person name="Bakaric R."/>
            <person name="Luria V."/>
            <person name="Karger A."/>
            <person name="Kirschner M.W."/>
            <person name="Durand P.M."/>
            <person name="Michod R.E."/>
            <person name="Nozaki H."/>
            <person name="Olson B.J."/>
        </authorList>
    </citation>
    <scope>NUCLEOTIDE SEQUENCE [LARGE SCALE GENOMIC DNA]</scope>
    <source>
        <strain evidence="12">NIES-2863</strain>
    </source>
</reference>
<dbReference type="CDD" id="cd08760">
    <property type="entry name" value="Cyt_b561_FRRS1_like"/>
    <property type="match status" value="1"/>
</dbReference>
<dbReference type="Pfam" id="PF03188">
    <property type="entry name" value="Cytochrom_B561"/>
    <property type="match status" value="1"/>
</dbReference>
<evidence type="ECO:0000256" key="3">
    <source>
        <dbReference type="ARBA" id="ARBA00022692"/>
    </source>
</evidence>
<evidence type="ECO:0008006" key="13">
    <source>
        <dbReference type="Google" id="ProtNLM"/>
    </source>
</evidence>
<comment type="caution">
    <text evidence="11">The sequence shown here is derived from an EMBL/GenBank/DDBJ whole genome shotgun (WGS) entry which is preliminary data.</text>
</comment>
<keyword evidence="2" id="KW-0813">Transport</keyword>
<feature type="transmembrane region" description="Helical" evidence="8">
    <location>
        <begin position="291"/>
        <end position="314"/>
    </location>
</feature>
<dbReference type="SMART" id="SM00664">
    <property type="entry name" value="DoH"/>
    <property type="match status" value="1"/>
</dbReference>
<dbReference type="InterPro" id="IPR005018">
    <property type="entry name" value="DOMON_domain"/>
</dbReference>
<dbReference type="SMART" id="SM00665">
    <property type="entry name" value="B561"/>
    <property type="match status" value="1"/>
</dbReference>
<evidence type="ECO:0000256" key="4">
    <source>
        <dbReference type="ARBA" id="ARBA00022729"/>
    </source>
</evidence>
<sequence>MPLIKVEGTGWLGLGVAAGPGTGMVDADMLMVAVAADGSARAEDMWSASFSAPQADAALVGVWVGSQAAGVTTVTFRRPLVATDRCDRALVKDGRNNLIYAWNPSSDDMSQYHGANRGLANVQLSSSADTTRPTVDELVSDSEYTTFRTHGILMAIAFCILMPAAFLANRLKGAHFLRDSPQLIKGCFYAHIALNVSAVAVAAAGFALPFDRESDLSFSEVDLSHGSFGVAIMALLFLQAVYPWLRPAPSPLTALRRAWELLHTTLGRAILVMGLVNVALGIHIMKEEFNGSVHFFACLAGVPIASLAVIGSVVDRLSSQSANAACTAGAAYAAGGKEADGDAKAVDVK</sequence>
<organism evidence="11 12">
    <name type="scientific">Gonium pectorale</name>
    <name type="common">Green alga</name>
    <dbReference type="NCBI Taxonomy" id="33097"/>
    <lineage>
        <taxon>Eukaryota</taxon>
        <taxon>Viridiplantae</taxon>
        <taxon>Chlorophyta</taxon>
        <taxon>core chlorophytes</taxon>
        <taxon>Chlorophyceae</taxon>
        <taxon>CS clade</taxon>
        <taxon>Chlamydomonadales</taxon>
        <taxon>Volvocaceae</taxon>
        <taxon>Gonium</taxon>
    </lineage>
</organism>
<dbReference type="GO" id="GO:0016020">
    <property type="term" value="C:membrane"/>
    <property type="evidence" value="ECO:0007669"/>
    <property type="project" value="UniProtKB-SubCell"/>
</dbReference>
<name>A0A150GBB2_GONPE</name>
<keyword evidence="3 8" id="KW-0812">Transmembrane</keyword>
<evidence type="ECO:0000256" key="6">
    <source>
        <dbReference type="ARBA" id="ARBA00022989"/>
    </source>
</evidence>
<dbReference type="PANTHER" id="PTHR23130">
    <property type="entry name" value="CYTOCHROME B561 AND DOMON DOMAIN-CONTAINING PROTEIN"/>
    <property type="match status" value="1"/>
</dbReference>
<evidence type="ECO:0000259" key="9">
    <source>
        <dbReference type="PROSITE" id="PS50836"/>
    </source>
</evidence>
<evidence type="ECO:0000256" key="2">
    <source>
        <dbReference type="ARBA" id="ARBA00022448"/>
    </source>
</evidence>
<keyword evidence="6 8" id="KW-1133">Transmembrane helix</keyword>
<proteinExistence type="predicted"/>